<feature type="repeat" description="TPR" evidence="1">
    <location>
        <begin position="200"/>
        <end position="233"/>
    </location>
</feature>
<dbReference type="SMART" id="SM00028">
    <property type="entry name" value="TPR"/>
    <property type="match status" value="4"/>
</dbReference>
<evidence type="ECO:0000313" key="2">
    <source>
        <dbReference type="EMBL" id="APT74660.1"/>
    </source>
</evidence>
<evidence type="ECO:0000256" key="1">
    <source>
        <dbReference type="PROSITE-ProRule" id="PRU00339"/>
    </source>
</evidence>
<dbReference type="InterPro" id="IPR039340">
    <property type="entry name" value="Tfc4/TFIIIC-102/Sfc4"/>
</dbReference>
<keyword evidence="3" id="KW-1185">Reference proteome</keyword>
<accession>A0ABN4V196</accession>
<feature type="repeat" description="TPR" evidence="1">
    <location>
        <begin position="132"/>
        <end position="165"/>
    </location>
</feature>
<dbReference type="PROSITE" id="PS50005">
    <property type="entry name" value="TPR"/>
    <property type="match status" value="3"/>
</dbReference>
<dbReference type="Proteomes" id="UP000185490">
    <property type="component" value="Chromosome"/>
</dbReference>
<organism evidence="2 3">
    <name type="scientific">Thermosipho melanesiensis</name>
    <dbReference type="NCBI Taxonomy" id="46541"/>
    <lineage>
        <taxon>Bacteria</taxon>
        <taxon>Thermotogati</taxon>
        <taxon>Thermotogota</taxon>
        <taxon>Thermotogae</taxon>
        <taxon>Thermotogales</taxon>
        <taxon>Fervidobacteriaceae</taxon>
        <taxon>Thermosipho</taxon>
    </lineage>
</organism>
<gene>
    <name evidence="2" type="ORF">BW47_09450</name>
</gene>
<evidence type="ECO:0008006" key="4">
    <source>
        <dbReference type="Google" id="ProtNLM"/>
    </source>
</evidence>
<dbReference type="PANTHER" id="PTHR23082:SF0">
    <property type="entry name" value="GENERAL TRANSCRIPTION FACTOR 3C POLYPEPTIDE 3"/>
    <property type="match status" value="1"/>
</dbReference>
<dbReference type="Pfam" id="PF13424">
    <property type="entry name" value="TPR_12"/>
    <property type="match status" value="1"/>
</dbReference>
<dbReference type="InterPro" id="IPR019734">
    <property type="entry name" value="TPR_rpt"/>
</dbReference>
<keyword evidence="1" id="KW-0802">TPR repeat</keyword>
<feature type="repeat" description="TPR" evidence="1">
    <location>
        <begin position="166"/>
        <end position="199"/>
    </location>
</feature>
<dbReference type="PROSITE" id="PS50293">
    <property type="entry name" value="TPR_REGION"/>
    <property type="match status" value="2"/>
</dbReference>
<evidence type="ECO:0000313" key="3">
    <source>
        <dbReference type="Proteomes" id="UP000185490"/>
    </source>
</evidence>
<proteinExistence type="predicted"/>
<sequence>MLEVIIMKVEMMVKDKTIILTDETPFYIMLRDLFYGGEWHNMKKDFPNFLNDIEVLEFIEKNVTILSEAFYGPVIWSELVSFFNEKGIKPESFEHGTVDGLYELAIEYADKDLLGDAKNILEFAIKIDRSFAPAYEFLGTILIEQGNSEEGIKFLNRAIEVDPWLVQAYSTLGEVYYNKGEYEKAINYWLKEIEYSPNDIFTYFMIADAYTRSKNYEKAIEILNKLIEIDSDNVIAMYELSQIYREIGRNEEADIVEKEILNSKPSDPNGIEIWAKIKMKYGKYDEIVKVMEPIIDDSFESLHLKALLIVPYIKLGKIEKAKKYYEELKENDFWYLFGKKEIFDKYLTNKEKQLCGMS</sequence>
<dbReference type="SUPFAM" id="SSF48452">
    <property type="entry name" value="TPR-like"/>
    <property type="match status" value="1"/>
</dbReference>
<dbReference type="PANTHER" id="PTHR23082">
    <property type="entry name" value="TRANSCRIPTION INITIATION FACTOR IIIC TFIIIC , POLYPEPTIDE 3-RELATED"/>
    <property type="match status" value="1"/>
</dbReference>
<reference evidence="2 3" key="1">
    <citation type="submission" date="2014-02" db="EMBL/GenBank/DDBJ databases">
        <title>Diversity of Thermotogales isolates from hydrothermal vents.</title>
        <authorList>
            <person name="Haverkamp T.H.A."/>
            <person name="Lossouarn J."/>
            <person name="Geslin C."/>
            <person name="Nesbo C.L."/>
        </authorList>
    </citation>
    <scope>NUCLEOTIDE SEQUENCE [LARGE SCALE GENOMIC DNA]</scope>
    <source>
        <strain evidence="2 3">431</strain>
    </source>
</reference>
<dbReference type="Pfam" id="PF13181">
    <property type="entry name" value="TPR_8"/>
    <property type="match status" value="2"/>
</dbReference>
<dbReference type="EMBL" id="CP007389">
    <property type="protein sequence ID" value="APT74660.1"/>
    <property type="molecule type" value="Genomic_DNA"/>
</dbReference>
<dbReference type="Gene3D" id="1.25.40.10">
    <property type="entry name" value="Tetratricopeptide repeat domain"/>
    <property type="match status" value="1"/>
</dbReference>
<dbReference type="InterPro" id="IPR011990">
    <property type="entry name" value="TPR-like_helical_dom_sf"/>
</dbReference>
<name>A0ABN4V196_9BACT</name>
<protein>
    <recommendedName>
        <fullName evidence="4">Tetratricopeptide TPR_2 repeat protein</fullName>
    </recommendedName>
</protein>